<organism evidence="2 3">
    <name type="scientific">Zophobas morio</name>
    <dbReference type="NCBI Taxonomy" id="2755281"/>
    <lineage>
        <taxon>Eukaryota</taxon>
        <taxon>Metazoa</taxon>
        <taxon>Ecdysozoa</taxon>
        <taxon>Arthropoda</taxon>
        <taxon>Hexapoda</taxon>
        <taxon>Insecta</taxon>
        <taxon>Pterygota</taxon>
        <taxon>Neoptera</taxon>
        <taxon>Endopterygota</taxon>
        <taxon>Coleoptera</taxon>
        <taxon>Polyphaga</taxon>
        <taxon>Cucujiformia</taxon>
        <taxon>Tenebrionidae</taxon>
        <taxon>Zophobas</taxon>
    </lineage>
</organism>
<dbReference type="InterPro" id="IPR049012">
    <property type="entry name" value="Mutator_transp_dom"/>
</dbReference>
<dbReference type="PANTHER" id="PTHR46609">
    <property type="entry name" value="EXONUCLEASE, PHAGE-TYPE/RECB, C-TERMINAL DOMAIN-CONTAINING PROTEIN"/>
    <property type="match status" value="1"/>
</dbReference>
<comment type="caution">
    <text evidence="2">The sequence shown here is derived from an EMBL/GenBank/DDBJ whole genome shotgun (WGS) entry which is preliminary data.</text>
</comment>
<dbReference type="AlphaFoldDB" id="A0AA38IRY8"/>
<dbReference type="Proteomes" id="UP001168821">
    <property type="component" value="Unassembled WGS sequence"/>
</dbReference>
<dbReference type="InterPro" id="IPR051703">
    <property type="entry name" value="NF-kappa-B_Signaling_Reg"/>
</dbReference>
<evidence type="ECO:0000313" key="2">
    <source>
        <dbReference type="EMBL" id="KAJ3660333.1"/>
    </source>
</evidence>
<evidence type="ECO:0000313" key="3">
    <source>
        <dbReference type="Proteomes" id="UP001168821"/>
    </source>
</evidence>
<dbReference type="Pfam" id="PF20700">
    <property type="entry name" value="Mutator"/>
    <property type="match status" value="1"/>
</dbReference>
<dbReference type="PANTHER" id="PTHR46609:SF8">
    <property type="entry name" value="YQAJ VIRAL RECOMBINASE DOMAIN-CONTAINING PROTEIN"/>
    <property type="match status" value="1"/>
</dbReference>
<dbReference type="Gene3D" id="3.90.320.10">
    <property type="match status" value="1"/>
</dbReference>
<dbReference type="InterPro" id="IPR011604">
    <property type="entry name" value="PDDEXK-like_dom_sf"/>
</dbReference>
<protein>
    <recommendedName>
        <fullName evidence="1">Mutator-like transposase domain-containing protein</fullName>
    </recommendedName>
</protein>
<reference evidence="2" key="1">
    <citation type="journal article" date="2023" name="G3 (Bethesda)">
        <title>Whole genome assemblies of Zophobas morio and Tenebrio molitor.</title>
        <authorList>
            <person name="Kaur S."/>
            <person name="Stinson S.A."/>
            <person name="diCenzo G.C."/>
        </authorList>
    </citation>
    <scope>NUCLEOTIDE SEQUENCE</scope>
    <source>
        <strain evidence="2">QUZm001</strain>
    </source>
</reference>
<evidence type="ECO:0000259" key="1">
    <source>
        <dbReference type="Pfam" id="PF20700"/>
    </source>
</evidence>
<accession>A0AA38IRY8</accession>
<gene>
    <name evidence="2" type="ORF">Zmor_004785</name>
</gene>
<keyword evidence="3" id="KW-1185">Reference proteome</keyword>
<feature type="domain" description="Mutator-like transposase" evidence="1">
    <location>
        <begin position="112"/>
        <end position="467"/>
    </location>
</feature>
<dbReference type="EMBL" id="JALNTZ010000002">
    <property type="protein sequence ID" value="KAJ3660333.1"/>
    <property type="molecule type" value="Genomic_DNA"/>
</dbReference>
<proteinExistence type="predicted"/>
<sequence>MGGCKNKQLGLTRHRKNKKLLAKRRIAMRTLWSTNPDTLKNCGQNAASNSSLIIEEHTAASLSTTTDQPSTSASIIEQEDWKYSNNSQDSLYCSQESTPCEKEKVISDSMGGRRIVEVQSFIDQILSFPHHGLFSCSSGSSGNTVRILKEVRKGFISEFVLICDLCKVEHKVYSDKTDGKLNTNGAAVLGAISIGCGFSQLNEFVSAMNIPEISYKRYKDVEDNLQEIIEEESWKCMIEAGKKEAEMAKENGDVDENDIPMITVIADGAWCKRSYRSAYNARSGAACIVGQRTGKLLFLGIRNKFCAMCHMGGMEHVCFKNWDGTSTGMESDIILEGFKQSISIHGLKYAYLVGDGDSSVLKRLQAESPYVVEKIECSNHLLRNYCTNLKNLATKKFSSKGLPIAPFLRQFLKKSIQRLRTAVDCAVKYRRSQDVSFQDQVNHLKKDIENSVSHVFGEHKKCDNYFCKGDKPNEFNQVSTLKQCGLYNDIMSFANRLIYNSKSLIKNMTNNSAESYNSVVAKFIGGKRADFSKRGGYKMRCQAASICYNTGVAFQSVLHKAITDKSPGFHTKKFIERKKKLNCKRQLFQKTKKSNKKQVVAEADEDYGDVEEILDAEELTRRTNVFLRSLKKTKEEILEIAENTKEQRQSALWFTERRKRITASMFGKICKLRPTTNPATALTILFRQSLNSVDEIKGFESEVYFMIPRTNIDEFVYARGDAADEWRKSRRKHIFVKAASSELDEAAAGFWGGWRWRAEERHGSWRKCTGIFTS</sequence>
<name>A0AA38IRY8_9CUCU</name>